<protein>
    <submittedName>
        <fullName evidence="1">Uncharacterized protein</fullName>
    </submittedName>
</protein>
<dbReference type="AlphaFoldDB" id="M4BMM7"/>
<name>M4BMM7_HYAAE</name>
<evidence type="ECO:0000313" key="2">
    <source>
        <dbReference type="Proteomes" id="UP000011713"/>
    </source>
</evidence>
<sequence length="63" mass="7295">MLRIVKQPPHAVIMKQKLRLKQDILRIVKQPLHVAKSKQKLNSKLAMLGIVKVCVCLMYLDVF</sequence>
<proteinExistence type="predicted"/>
<reference evidence="1" key="2">
    <citation type="submission" date="2015-06" db="UniProtKB">
        <authorList>
            <consortium name="EnsemblProtists"/>
        </authorList>
    </citation>
    <scope>IDENTIFICATION</scope>
    <source>
        <strain evidence="1">Emoy2</strain>
    </source>
</reference>
<dbReference type="Proteomes" id="UP000011713">
    <property type="component" value="Unassembled WGS sequence"/>
</dbReference>
<reference evidence="2" key="1">
    <citation type="journal article" date="2010" name="Science">
        <title>Signatures of adaptation to obligate biotrophy in the Hyaloperonospora arabidopsidis genome.</title>
        <authorList>
            <person name="Baxter L."/>
            <person name="Tripathy S."/>
            <person name="Ishaque N."/>
            <person name="Boot N."/>
            <person name="Cabral A."/>
            <person name="Kemen E."/>
            <person name="Thines M."/>
            <person name="Ah-Fong A."/>
            <person name="Anderson R."/>
            <person name="Badejoko W."/>
            <person name="Bittner-Eddy P."/>
            <person name="Boore J.L."/>
            <person name="Chibucos M.C."/>
            <person name="Coates M."/>
            <person name="Dehal P."/>
            <person name="Delehaunty K."/>
            <person name="Dong S."/>
            <person name="Downton P."/>
            <person name="Dumas B."/>
            <person name="Fabro G."/>
            <person name="Fronick C."/>
            <person name="Fuerstenberg S.I."/>
            <person name="Fulton L."/>
            <person name="Gaulin E."/>
            <person name="Govers F."/>
            <person name="Hughes L."/>
            <person name="Humphray S."/>
            <person name="Jiang R.H."/>
            <person name="Judelson H."/>
            <person name="Kamoun S."/>
            <person name="Kyung K."/>
            <person name="Meijer H."/>
            <person name="Minx P."/>
            <person name="Morris P."/>
            <person name="Nelson J."/>
            <person name="Phuntumart V."/>
            <person name="Qutob D."/>
            <person name="Rehmany A."/>
            <person name="Rougon-Cardoso A."/>
            <person name="Ryden P."/>
            <person name="Torto-Alalibo T."/>
            <person name="Studholme D."/>
            <person name="Wang Y."/>
            <person name="Win J."/>
            <person name="Wood J."/>
            <person name="Clifton S.W."/>
            <person name="Rogers J."/>
            <person name="Van den Ackerveken G."/>
            <person name="Jones J.D."/>
            <person name="McDowell J.M."/>
            <person name="Beynon J."/>
            <person name="Tyler B.M."/>
        </authorList>
    </citation>
    <scope>NUCLEOTIDE SEQUENCE [LARGE SCALE GENOMIC DNA]</scope>
    <source>
        <strain evidence="2">Emoy2</strain>
    </source>
</reference>
<evidence type="ECO:0000313" key="1">
    <source>
        <dbReference type="EnsemblProtists" id="HpaP807664"/>
    </source>
</evidence>
<dbReference type="EnsemblProtists" id="HpaT807664">
    <property type="protein sequence ID" value="HpaP807664"/>
    <property type="gene ID" value="HpaG807664"/>
</dbReference>
<organism evidence="1 2">
    <name type="scientific">Hyaloperonospora arabidopsidis (strain Emoy2)</name>
    <name type="common">Downy mildew agent</name>
    <name type="synonym">Peronospora arabidopsidis</name>
    <dbReference type="NCBI Taxonomy" id="559515"/>
    <lineage>
        <taxon>Eukaryota</taxon>
        <taxon>Sar</taxon>
        <taxon>Stramenopiles</taxon>
        <taxon>Oomycota</taxon>
        <taxon>Peronosporomycetes</taxon>
        <taxon>Peronosporales</taxon>
        <taxon>Peronosporaceae</taxon>
        <taxon>Hyaloperonospora</taxon>
    </lineage>
</organism>
<accession>M4BMM7</accession>
<dbReference type="VEuPathDB" id="FungiDB:HpaG807664"/>
<dbReference type="InParanoid" id="M4BMM7"/>
<dbReference type="HOGENOM" id="CLU_2890593_0_0_1"/>
<keyword evidence="2" id="KW-1185">Reference proteome</keyword>
<dbReference type="EMBL" id="JH598426">
    <property type="status" value="NOT_ANNOTATED_CDS"/>
    <property type="molecule type" value="Genomic_DNA"/>
</dbReference>